<feature type="region of interest" description="Disordered" evidence="1">
    <location>
        <begin position="50"/>
        <end position="70"/>
    </location>
</feature>
<dbReference type="EMBL" id="JAULSV010000005">
    <property type="protein sequence ID" value="KAK0644487.1"/>
    <property type="molecule type" value="Genomic_DNA"/>
</dbReference>
<organism evidence="2 3">
    <name type="scientific">Cercophora newfieldiana</name>
    <dbReference type="NCBI Taxonomy" id="92897"/>
    <lineage>
        <taxon>Eukaryota</taxon>
        <taxon>Fungi</taxon>
        <taxon>Dikarya</taxon>
        <taxon>Ascomycota</taxon>
        <taxon>Pezizomycotina</taxon>
        <taxon>Sordariomycetes</taxon>
        <taxon>Sordariomycetidae</taxon>
        <taxon>Sordariales</taxon>
        <taxon>Lasiosphaeriaceae</taxon>
        <taxon>Cercophora</taxon>
    </lineage>
</organism>
<feature type="compositionally biased region" description="Basic residues" evidence="1">
    <location>
        <begin position="151"/>
        <end position="163"/>
    </location>
</feature>
<comment type="caution">
    <text evidence="2">The sequence shown here is derived from an EMBL/GenBank/DDBJ whole genome shotgun (WGS) entry which is preliminary data.</text>
</comment>
<gene>
    <name evidence="2" type="ORF">B0T16DRAFT_197442</name>
</gene>
<proteinExistence type="predicted"/>
<evidence type="ECO:0000256" key="1">
    <source>
        <dbReference type="SAM" id="MobiDB-lite"/>
    </source>
</evidence>
<accession>A0AA39Y431</accession>
<evidence type="ECO:0000313" key="2">
    <source>
        <dbReference type="EMBL" id="KAK0644487.1"/>
    </source>
</evidence>
<name>A0AA39Y431_9PEZI</name>
<keyword evidence="3" id="KW-1185">Reference proteome</keyword>
<evidence type="ECO:0000313" key="3">
    <source>
        <dbReference type="Proteomes" id="UP001174936"/>
    </source>
</evidence>
<reference evidence="2" key="1">
    <citation type="submission" date="2023-06" db="EMBL/GenBank/DDBJ databases">
        <title>Genome-scale phylogeny and comparative genomics of the fungal order Sordariales.</title>
        <authorList>
            <consortium name="Lawrence Berkeley National Laboratory"/>
            <person name="Hensen N."/>
            <person name="Bonometti L."/>
            <person name="Westerberg I."/>
            <person name="Brannstrom I.O."/>
            <person name="Guillou S."/>
            <person name="Cros-Aarteil S."/>
            <person name="Calhoun S."/>
            <person name="Haridas S."/>
            <person name="Kuo A."/>
            <person name="Mondo S."/>
            <person name="Pangilinan J."/>
            <person name="Riley R."/>
            <person name="Labutti K."/>
            <person name="Andreopoulos B."/>
            <person name="Lipzen A."/>
            <person name="Chen C."/>
            <person name="Yanf M."/>
            <person name="Daum C."/>
            <person name="Ng V."/>
            <person name="Clum A."/>
            <person name="Steindorff A."/>
            <person name="Ohm R."/>
            <person name="Martin F."/>
            <person name="Silar P."/>
            <person name="Natvig D."/>
            <person name="Lalanne C."/>
            <person name="Gautier V."/>
            <person name="Ament-Velasquez S.L."/>
            <person name="Kruys A."/>
            <person name="Hutchinson M.I."/>
            <person name="Powell A.J."/>
            <person name="Barry K."/>
            <person name="Miller A.N."/>
            <person name="Grigoriev I.V."/>
            <person name="Debuchy R."/>
            <person name="Gladieux P."/>
            <person name="Thoren M.H."/>
            <person name="Johannesson H."/>
        </authorList>
    </citation>
    <scope>NUCLEOTIDE SEQUENCE</scope>
    <source>
        <strain evidence="2">SMH2532-1</strain>
    </source>
</reference>
<feature type="region of interest" description="Disordered" evidence="1">
    <location>
        <begin position="121"/>
        <end position="163"/>
    </location>
</feature>
<sequence>MVPSAQVLFANNVTHPRRRLSIFLHRRFHHPSSAKLSSSKHNTSIYHLISCHSSSSSPPPPSGTESLPPHKHISILRHSLRLLSIYDQSLPTTVRKHHHHHPRNLEITFLIVTRHAQHSFEELSPFPKGKKKQARDAHVVSTRANPNRNRPINKQKKIQPRKI</sequence>
<dbReference type="AlphaFoldDB" id="A0AA39Y431"/>
<dbReference type="Proteomes" id="UP001174936">
    <property type="component" value="Unassembled WGS sequence"/>
</dbReference>
<protein>
    <submittedName>
        <fullName evidence="2">Uncharacterized protein</fullName>
    </submittedName>
</protein>